<evidence type="ECO:0000256" key="2">
    <source>
        <dbReference type="ARBA" id="ARBA00022729"/>
    </source>
</evidence>
<evidence type="ECO:0000256" key="4">
    <source>
        <dbReference type="ARBA" id="ARBA00023157"/>
    </source>
</evidence>
<keyword evidence="2" id="KW-0732">Signal</keyword>
<dbReference type="Gene3D" id="3.90.210.10">
    <property type="entry name" value="Heat-Labile Enterotoxin, subunit A"/>
    <property type="match status" value="2"/>
</dbReference>
<evidence type="ECO:0000256" key="5">
    <source>
        <dbReference type="SAM" id="MobiDB-lite"/>
    </source>
</evidence>
<dbReference type="OrthoDB" id="4928156at2759"/>
<keyword evidence="7" id="KW-1185">Reference proteome</keyword>
<dbReference type="EMBL" id="NJET01000005">
    <property type="protein sequence ID" value="PHH66826.1"/>
    <property type="molecule type" value="Genomic_DNA"/>
</dbReference>
<feature type="region of interest" description="Disordered" evidence="5">
    <location>
        <begin position="580"/>
        <end position="636"/>
    </location>
</feature>
<dbReference type="SUPFAM" id="SSF56399">
    <property type="entry name" value="ADP-ribosylation"/>
    <property type="match status" value="1"/>
</dbReference>
<dbReference type="InterPro" id="IPR001144">
    <property type="entry name" value="Enterotoxin_A"/>
</dbReference>
<comment type="caution">
    <text evidence="6">The sequence shown here is derived from an EMBL/GenBank/DDBJ whole genome shotgun (WGS) entry which is preliminary data.</text>
</comment>
<feature type="compositionally biased region" description="Acidic residues" evidence="5">
    <location>
        <begin position="587"/>
        <end position="601"/>
    </location>
</feature>
<gene>
    <name evidence="6" type="ORF">CDD81_5958</name>
</gene>
<evidence type="ECO:0000256" key="3">
    <source>
        <dbReference type="ARBA" id="ARBA00023026"/>
    </source>
</evidence>
<keyword evidence="4" id="KW-1015">Disulfide bond</keyword>
<dbReference type="STRING" id="1399860.A0A2C5YGJ7"/>
<evidence type="ECO:0000313" key="7">
    <source>
        <dbReference type="Proteomes" id="UP000226192"/>
    </source>
</evidence>
<evidence type="ECO:0000313" key="6">
    <source>
        <dbReference type="EMBL" id="PHH66826.1"/>
    </source>
</evidence>
<keyword evidence="1" id="KW-0800">Toxin</keyword>
<protein>
    <submittedName>
        <fullName evidence="6">Putative enterotoxin</fullName>
    </submittedName>
</protein>
<dbReference type="AlphaFoldDB" id="A0A2C5YGJ7"/>
<dbReference type="GO" id="GO:0090729">
    <property type="term" value="F:toxin activity"/>
    <property type="evidence" value="ECO:0007669"/>
    <property type="project" value="UniProtKB-KW"/>
</dbReference>
<sequence length="636" mass="69947">MAMDITCIENKNIIEANLSDFYGLNLRDVPVKNPKPQIQVEAKPPEVVFRGESASPAKVKSRGGFTPRTRFQSPDAFKLWPVQLPRARGAVIDTAYVSTSRYFEVARSYPPGGLNRYVYCIRGTPNMVDVAASLGRHLVVDEAEFAALGGIHWTQVLGWIEASDIRDDYLVDEFSNDNFDRLKRQGKLHENPDYDAKWDKFTAGRAAPELVGFPKDHAARNQEPWNRFLDKSVKDYALDFIRPNKDALGFGKDFPLQLQAERPKPAKVVFYGDYLWPKEAKRQGGFRTSADGLSKLRPPPVTAYNINTMLHQDKLGLHPESFFLAAHETFGAAAAEAAAKAAKFGGQFDPVVYTVHVTPNMVRAGNRIAAAGGIVWSQVMTWTQVPHDYSLPRQSVPRRQQLYKQFKEAHERGVKRLFEKNPDYDTKFDQYASNPSPQPQLFGERNAQRKLVSFIKENGQAVGFADEFPLVNAPRAMYGQESRLVKANNPETAPHQPGFFEQVSSFVKSNAIAIALLPAVAVANLIPGLGELADAAEWAALSAGAVEEAGLTLESMAVIEQESTVMGGEALIADSGLVEAEQGGAESAEEGVEEGVEESAGDNDQSIQEALSRAPEVPSHVPGGKHGRVRVLEKSS</sequence>
<evidence type="ECO:0000256" key="1">
    <source>
        <dbReference type="ARBA" id="ARBA00022656"/>
    </source>
</evidence>
<name>A0A2C5YGJ7_9HYPO</name>
<dbReference type="Pfam" id="PF01375">
    <property type="entry name" value="Enterotoxin_a"/>
    <property type="match status" value="1"/>
</dbReference>
<organism evidence="6 7">
    <name type="scientific">Ophiocordyceps australis</name>
    <dbReference type="NCBI Taxonomy" id="1399860"/>
    <lineage>
        <taxon>Eukaryota</taxon>
        <taxon>Fungi</taxon>
        <taxon>Dikarya</taxon>
        <taxon>Ascomycota</taxon>
        <taxon>Pezizomycotina</taxon>
        <taxon>Sordariomycetes</taxon>
        <taxon>Hypocreomycetidae</taxon>
        <taxon>Hypocreales</taxon>
        <taxon>Ophiocordycipitaceae</taxon>
        <taxon>Ophiocordyceps</taxon>
    </lineage>
</organism>
<accession>A0A2C5YGJ7</accession>
<keyword evidence="3" id="KW-0843">Virulence</keyword>
<reference evidence="6 7" key="1">
    <citation type="submission" date="2017-06" db="EMBL/GenBank/DDBJ databases">
        <title>Ant-infecting Ophiocordyceps genomes reveal a high diversity of potential behavioral manipulation genes and a possible major role for enterotoxins.</title>
        <authorList>
            <person name="De Bekker C."/>
            <person name="Evans H.C."/>
            <person name="Brachmann A."/>
            <person name="Hughes D.P."/>
        </authorList>
    </citation>
    <scope>NUCLEOTIDE SEQUENCE [LARGE SCALE GENOMIC DNA]</scope>
    <source>
        <strain evidence="6 7">Map64</strain>
    </source>
</reference>
<proteinExistence type="predicted"/>
<dbReference type="Proteomes" id="UP000226192">
    <property type="component" value="Unassembled WGS sequence"/>
</dbReference>